<organism evidence="2 4">
    <name type="scientific">Streptomyces cavourensis</name>
    <dbReference type="NCBI Taxonomy" id="67258"/>
    <lineage>
        <taxon>Bacteria</taxon>
        <taxon>Bacillati</taxon>
        <taxon>Actinomycetota</taxon>
        <taxon>Actinomycetes</taxon>
        <taxon>Kitasatosporales</taxon>
        <taxon>Streptomycetaceae</taxon>
        <taxon>Streptomyces</taxon>
    </lineage>
</organism>
<dbReference type="Proteomes" id="UP001058236">
    <property type="component" value="Chromosome"/>
</dbReference>
<evidence type="ECO:0000313" key="3">
    <source>
        <dbReference type="EMBL" id="UTR82028.1"/>
    </source>
</evidence>
<dbReference type="EMBL" id="CP101397">
    <property type="protein sequence ID" value="UTR82028.1"/>
    <property type="molecule type" value="Genomic_DNA"/>
</dbReference>
<reference evidence="2 4" key="1">
    <citation type="submission" date="2018-07" db="EMBL/GenBank/DDBJ databases">
        <title>Complete genome sequence of soil actinomycete Streptomyces cavourensis tj430.</title>
        <authorList>
            <person name="Wang P."/>
            <person name="Huang Y."/>
        </authorList>
    </citation>
    <scope>NUCLEOTIDE SEQUENCE [LARGE SCALE GENOMIC DNA]</scope>
    <source>
        <strain evidence="2 4">TJ430</strain>
    </source>
</reference>
<dbReference type="InterPro" id="IPR003382">
    <property type="entry name" value="Flavoprotein"/>
</dbReference>
<evidence type="ECO:0000313" key="4">
    <source>
        <dbReference type="Proteomes" id="UP000253779"/>
    </source>
</evidence>
<dbReference type="KEGG" id="scav:CVT27_10155"/>
<dbReference type="Proteomes" id="UP000253779">
    <property type="component" value="Chromosome"/>
</dbReference>
<dbReference type="InterPro" id="IPR036551">
    <property type="entry name" value="Flavin_trans-like"/>
</dbReference>
<evidence type="ECO:0000313" key="5">
    <source>
        <dbReference type="Proteomes" id="UP001058236"/>
    </source>
</evidence>
<dbReference type="SUPFAM" id="SSF52507">
    <property type="entry name" value="Homo-oligomeric flavin-containing Cys decarboxylases, HFCD"/>
    <property type="match status" value="1"/>
</dbReference>
<evidence type="ECO:0000313" key="2">
    <source>
        <dbReference type="EMBL" id="AXI71657.1"/>
    </source>
</evidence>
<sequence length="185" mass="19849">MTTRTLYLFCAAAPPIQYVTKAIRQAQERGWSVCLGFTPTAAQWMQEQLTGLEELTGYPVRSAYRVPGEANPWPKADVMAFAPITANSLNAWALGLTPSWPVGAVVEAMGSAVPVVAMPCVNQSLAAHPQIDRSVAVLREAGVAVLYGEGGWIPNAPGRGRPDAYPWGLVLDQVDRAEAERRSGS</sequence>
<keyword evidence="5" id="KW-1185">Reference proteome</keyword>
<name>A0AAD0Q3T0_9ACTN</name>
<feature type="domain" description="Flavoprotein" evidence="1">
    <location>
        <begin position="12"/>
        <end position="143"/>
    </location>
</feature>
<dbReference type="AlphaFoldDB" id="A0AAD0Q3T0"/>
<protein>
    <submittedName>
        <fullName evidence="2">Flavoprotein</fullName>
    </submittedName>
</protein>
<accession>A0AAD0Q3T0</accession>
<dbReference type="GO" id="GO:0003824">
    <property type="term" value="F:catalytic activity"/>
    <property type="evidence" value="ECO:0007669"/>
    <property type="project" value="InterPro"/>
</dbReference>
<dbReference type="EMBL" id="CP030930">
    <property type="protein sequence ID" value="AXI71657.1"/>
    <property type="molecule type" value="Genomic_DNA"/>
</dbReference>
<gene>
    <name evidence="2" type="ORF">DTW94_10425</name>
    <name evidence="3" type="ORF">NLU04_27880</name>
</gene>
<dbReference type="Gene3D" id="3.40.50.1950">
    <property type="entry name" value="Flavin prenyltransferase-like"/>
    <property type="match status" value="1"/>
</dbReference>
<reference evidence="3" key="2">
    <citation type="submission" date="2022-07" db="EMBL/GenBank/DDBJ databases">
        <title>Genomic of Streptomyces cavourensis F2.</title>
        <authorList>
            <person name="Hu S."/>
            <person name="Liang W."/>
        </authorList>
    </citation>
    <scope>NUCLEOTIDE SEQUENCE</scope>
    <source>
        <strain evidence="3">F2</strain>
    </source>
</reference>
<dbReference type="RefSeq" id="WP_114931139.1">
    <property type="nucleotide sequence ID" value="NZ_CP024957.1"/>
</dbReference>
<evidence type="ECO:0000259" key="1">
    <source>
        <dbReference type="Pfam" id="PF02441"/>
    </source>
</evidence>
<dbReference type="Pfam" id="PF02441">
    <property type="entry name" value="Flavoprotein"/>
    <property type="match status" value="1"/>
</dbReference>
<proteinExistence type="predicted"/>